<evidence type="ECO:0000256" key="4">
    <source>
        <dbReference type="ARBA" id="ARBA00023136"/>
    </source>
</evidence>
<evidence type="ECO:0000256" key="2">
    <source>
        <dbReference type="ARBA" id="ARBA00022692"/>
    </source>
</evidence>
<reference evidence="7 8" key="1">
    <citation type="submission" date="2016-10" db="EMBL/GenBank/DDBJ databases">
        <authorList>
            <person name="de Groot N.N."/>
        </authorList>
    </citation>
    <scope>NUCLEOTIDE SEQUENCE [LARGE SCALE GENOMIC DNA]</scope>
    <source>
        <strain evidence="7 8">DSM 19886</strain>
    </source>
</reference>
<dbReference type="OrthoDB" id="9814535at2"/>
<evidence type="ECO:0000256" key="1">
    <source>
        <dbReference type="ARBA" id="ARBA00004370"/>
    </source>
</evidence>
<organism evidence="7 8">
    <name type="scientific">Kriegella aquimaris</name>
    <dbReference type="NCBI Taxonomy" id="192904"/>
    <lineage>
        <taxon>Bacteria</taxon>
        <taxon>Pseudomonadati</taxon>
        <taxon>Bacteroidota</taxon>
        <taxon>Flavobacteriia</taxon>
        <taxon>Flavobacteriales</taxon>
        <taxon>Flavobacteriaceae</taxon>
        <taxon>Kriegella</taxon>
    </lineage>
</organism>
<dbReference type="STRING" id="192904.SAMN04488514_115106"/>
<dbReference type="RefSeq" id="WP_089894582.1">
    <property type="nucleotide sequence ID" value="NZ_FNGV01000015.1"/>
</dbReference>
<dbReference type="AlphaFoldDB" id="A0A1G9WI18"/>
<dbReference type="EMBL" id="FNGV01000015">
    <property type="protein sequence ID" value="SDM83796.1"/>
    <property type="molecule type" value="Genomic_DNA"/>
</dbReference>
<protein>
    <submittedName>
        <fullName evidence="7">Surface antigen</fullName>
    </submittedName>
</protein>
<dbReference type="InterPro" id="IPR000184">
    <property type="entry name" value="Bac_surfAg_D15"/>
</dbReference>
<proteinExistence type="predicted"/>
<keyword evidence="4" id="KW-0472">Membrane</keyword>
<evidence type="ECO:0000256" key="5">
    <source>
        <dbReference type="ARBA" id="ARBA00023237"/>
    </source>
</evidence>
<gene>
    <name evidence="7" type="ORF">SAMN04488514_115106</name>
</gene>
<name>A0A1G9WI18_9FLAO</name>
<evidence type="ECO:0000313" key="7">
    <source>
        <dbReference type="EMBL" id="SDM83796.1"/>
    </source>
</evidence>
<keyword evidence="8" id="KW-1185">Reference proteome</keyword>
<dbReference type="Gene3D" id="2.40.160.50">
    <property type="entry name" value="membrane protein fhac: a member of the omp85/tpsb transporter family"/>
    <property type="match status" value="1"/>
</dbReference>
<dbReference type="PANTHER" id="PTHR12815">
    <property type="entry name" value="SORTING AND ASSEMBLY MACHINERY SAMM50 PROTEIN FAMILY MEMBER"/>
    <property type="match status" value="1"/>
</dbReference>
<evidence type="ECO:0000256" key="3">
    <source>
        <dbReference type="ARBA" id="ARBA00022729"/>
    </source>
</evidence>
<evidence type="ECO:0000259" key="6">
    <source>
        <dbReference type="Pfam" id="PF01103"/>
    </source>
</evidence>
<keyword evidence="2" id="KW-0812">Transmembrane</keyword>
<keyword evidence="5" id="KW-0998">Cell outer membrane</keyword>
<dbReference type="PANTHER" id="PTHR12815:SF47">
    <property type="entry name" value="TRANSLOCATION AND ASSEMBLY MODULE SUBUNIT TAMA"/>
    <property type="match status" value="1"/>
</dbReference>
<dbReference type="Proteomes" id="UP000199440">
    <property type="component" value="Unassembled WGS sequence"/>
</dbReference>
<comment type="subcellular location">
    <subcellularLocation>
        <location evidence="1">Membrane</location>
    </subcellularLocation>
</comment>
<keyword evidence="3" id="KW-0732">Signal</keyword>
<dbReference type="InterPro" id="IPR039910">
    <property type="entry name" value="D15-like"/>
</dbReference>
<evidence type="ECO:0000313" key="8">
    <source>
        <dbReference type="Proteomes" id="UP000199440"/>
    </source>
</evidence>
<dbReference type="Pfam" id="PF01103">
    <property type="entry name" value="Omp85"/>
    <property type="match status" value="1"/>
</dbReference>
<dbReference type="GO" id="GO:0019867">
    <property type="term" value="C:outer membrane"/>
    <property type="evidence" value="ECO:0007669"/>
    <property type="project" value="InterPro"/>
</dbReference>
<sequence>MISLALVLGSCGVQKFIPEGEVLYTGAEIHTSTKKDVKNLKKIKAELNTLLRPEPNSQILGMRLGLYYHYKSQKKNPGFLNKWLNKKFGEEPVYFSEVDQERVEKLILNRLDNNGFFYSKVVSKIDSTQKFAGVAYEVDIIRPYEIGTYQIEKDTLPIYKAIQETLTKTALKPGDRFDLSLMKFERERIDNDLKQRGYYNFNPDFLIFEADTNRYDTKKIDLFLRLKKQTPPKSIIPYTIDSITVYPNYTVEDTIVSNERIIIEDIGFVQDEEFFDPRQLKPYILFKKGQKYNARTARLTSNRLSSIGSYKYVNIQFTEKDTTTKDGAGSLYADIYLSPLTKRSIRAELQAVTKSNGLAGPGISATYSNRNLFQSGETFSITGDFSYATQLSGGNNSGLSSIAGGLKTDLVIPRLVPFSTSMFKYAVPKTKISLGGDILKRSQLYTLTSFNTSFGYTWNANKYVYHELNPISINYVNLADTTEEFETILDNNPFLQLSFEQQFIAGLNYTFTYNELVDNKKTFPIYVSTSFDISGNTLGLLSGNRKTVFGLEYAQYAKADIDFRYYMKWGQEQTVISRIYAGWGIPYGNSTTLPFVKQFFSGGPYSVRAFKIRSLGPGTFKSDDDSSSSSFFDQSGNLALEANLEYRFPIWSYLKGAIFADAGNVWLTNSIEIDEDESTESRELYQELMDKGTFGSNWARELGVGVGFGLRVDIQSFVIRLDLASPVRVPYLPEGERSRTPFFDGGSDNLILNFAIGYPF</sequence>
<feature type="domain" description="Bacterial surface antigen (D15)" evidence="6">
    <location>
        <begin position="448"/>
        <end position="729"/>
    </location>
</feature>
<accession>A0A1G9WI18</accession>